<evidence type="ECO:0000313" key="2">
    <source>
        <dbReference type="EMBL" id="MBY72261.1"/>
    </source>
</evidence>
<keyword evidence="1" id="KW-0812">Transmembrane</keyword>
<evidence type="ECO:0000256" key="1">
    <source>
        <dbReference type="SAM" id="Phobius"/>
    </source>
</evidence>
<sequence>MESMDGFGVSIFQFISYGAISLVIALWSYYKWNRRDINRFAAKLKGPPSYPIIGSGLECLGTPQQVLENLFKMCEKYGPEPFKFWIGTSFGVTIFKPADLQVIFFFFLTLYLIKSLKLNTEIFIFCTYNTLIL</sequence>
<dbReference type="OrthoDB" id="1470350at2759"/>
<keyword evidence="1" id="KW-1133">Transmembrane helix</keyword>
<dbReference type="EMBL" id="GGMS01003058">
    <property type="protein sequence ID" value="MBY72261.1"/>
    <property type="molecule type" value="Transcribed_RNA"/>
</dbReference>
<dbReference type="AlphaFoldDB" id="A0A2S2Q3R9"/>
<feature type="transmembrane region" description="Helical" evidence="1">
    <location>
        <begin position="6"/>
        <end position="30"/>
    </location>
</feature>
<protein>
    <submittedName>
        <fullName evidence="2">Putative Cytochrome p450</fullName>
    </submittedName>
</protein>
<accession>A0A2S2Q3R9</accession>
<proteinExistence type="predicted"/>
<reference evidence="2" key="1">
    <citation type="submission" date="2018-04" db="EMBL/GenBank/DDBJ databases">
        <title>Transcriptome assembly of Sipha flava.</title>
        <authorList>
            <person name="Scully E.D."/>
            <person name="Geib S.M."/>
            <person name="Palmer N.A."/>
            <person name="Koch K."/>
            <person name="Bradshaw J."/>
            <person name="Heng-Moss T."/>
            <person name="Sarath G."/>
        </authorList>
    </citation>
    <scope>NUCLEOTIDE SEQUENCE</scope>
</reference>
<organism evidence="2">
    <name type="scientific">Sipha flava</name>
    <name type="common">yellow sugarcane aphid</name>
    <dbReference type="NCBI Taxonomy" id="143950"/>
    <lineage>
        <taxon>Eukaryota</taxon>
        <taxon>Metazoa</taxon>
        <taxon>Ecdysozoa</taxon>
        <taxon>Arthropoda</taxon>
        <taxon>Hexapoda</taxon>
        <taxon>Insecta</taxon>
        <taxon>Pterygota</taxon>
        <taxon>Neoptera</taxon>
        <taxon>Paraneoptera</taxon>
        <taxon>Hemiptera</taxon>
        <taxon>Sternorrhyncha</taxon>
        <taxon>Aphidomorpha</taxon>
        <taxon>Aphidoidea</taxon>
        <taxon>Aphididae</taxon>
        <taxon>Sipha</taxon>
    </lineage>
</organism>
<gene>
    <name evidence="2" type="primary">Cyp313b1</name>
    <name evidence="2" type="ORF">g.179965</name>
</gene>
<keyword evidence="1" id="KW-0472">Membrane</keyword>
<name>A0A2S2Q3R9_9HEMI</name>